<gene>
    <name evidence="2" type="ORF">C1I95_11545</name>
</gene>
<feature type="region of interest" description="Disordered" evidence="1">
    <location>
        <begin position="1"/>
        <end position="24"/>
    </location>
</feature>
<evidence type="ECO:0000313" key="2">
    <source>
        <dbReference type="EMBL" id="PZG19428.1"/>
    </source>
</evidence>
<dbReference type="RefSeq" id="WP_111213801.1">
    <property type="nucleotide sequence ID" value="NZ_POTY01000056.1"/>
</dbReference>
<evidence type="ECO:0000256" key="1">
    <source>
        <dbReference type="SAM" id="MobiDB-lite"/>
    </source>
</evidence>
<dbReference type="OrthoDB" id="4293577at2"/>
<proteinExistence type="predicted"/>
<dbReference type="AlphaFoldDB" id="A0A2W2F366"/>
<name>A0A2W2F366_9ACTN</name>
<comment type="caution">
    <text evidence="2">The sequence shown here is derived from an EMBL/GenBank/DDBJ whole genome shotgun (WGS) entry which is preliminary data.</text>
</comment>
<evidence type="ECO:0000313" key="3">
    <source>
        <dbReference type="Proteomes" id="UP000248924"/>
    </source>
</evidence>
<organism evidence="2 3">
    <name type="scientific">Micromonospora craterilacus</name>
    <dbReference type="NCBI Taxonomy" id="1655439"/>
    <lineage>
        <taxon>Bacteria</taxon>
        <taxon>Bacillati</taxon>
        <taxon>Actinomycetota</taxon>
        <taxon>Actinomycetes</taxon>
        <taxon>Micromonosporales</taxon>
        <taxon>Micromonosporaceae</taxon>
        <taxon>Micromonospora</taxon>
    </lineage>
</organism>
<dbReference type="Proteomes" id="UP000248924">
    <property type="component" value="Unassembled WGS sequence"/>
</dbReference>
<sequence length="135" mass="13660">MSSAHARSRWAAQPAPEDEATARADAEHTNCAGVGMPLTARVLFAVVNADGDLVRGLGAATANRLRTGMYQVVFDQDVTGASCVGTVGLTGSTGLAPAGQIAVAGRTGIPNAVFVTTFDSAGAHADRPFHLAVLA</sequence>
<reference evidence="2 3" key="1">
    <citation type="submission" date="2018-01" db="EMBL/GenBank/DDBJ databases">
        <title>Draft genome sequence of Jishengella sp. NA12.</title>
        <authorList>
            <person name="Sahin N."/>
            <person name="Ay H."/>
            <person name="Saygin H."/>
        </authorList>
    </citation>
    <scope>NUCLEOTIDE SEQUENCE [LARGE SCALE GENOMIC DNA]</scope>
    <source>
        <strain evidence="2 3">NA12</strain>
    </source>
</reference>
<dbReference type="EMBL" id="POTY01000056">
    <property type="protein sequence ID" value="PZG19428.1"/>
    <property type="molecule type" value="Genomic_DNA"/>
</dbReference>
<accession>A0A2W2F366</accession>
<protein>
    <submittedName>
        <fullName evidence="2">Uncharacterized protein</fullName>
    </submittedName>
</protein>
<keyword evidence="3" id="KW-1185">Reference proteome</keyword>